<dbReference type="CDD" id="cd00685">
    <property type="entry name" value="Trans_IPPS_HT"/>
    <property type="match status" value="1"/>
</dbReference>
<dbReference type="PROSITE" id="PS00723">
    <property type="entry name" value="POLYPRENYL_SYNTHASE_1"/>
    <property type="match status" value="1"/>
</dbReference>
<protein>
    <submittedName>
        <fullName evidence="6">Trans-isoprenyl diphosphate synthase</fullName>
    </submittedName>
</protein>
<dbReference type="InterPro" id="IPR000092">
    <property type="entry name" value="Polyprenyl_synt"/>
</dbReference>
<dbReference type="GO" id="GO:0045337">
    <property type="term" value="P:farnesyl diphosphate biosynthetic process"/>
    <property type="evidence" value="ECO:0007669"/>
    <property type="project" value="TreeGrafter"/>
</dbReference>
<dbReference type="PANTHER" id="PTHR11525:SF0">
    <property type="entry name" value="FARNESYL PYROPHOSPHATE SYNTHASE"/>
    <property type="match status" value="1"/>
</dbReference>
<keyword evidence="2 5" id="KW-0808">Transferase</keyword>
<dbReference type="GO" id="GO:0004161">
    <property type="term" value="F:dimethylallyltranstransferase activity"/>
    <property type="evidence" value="ECO:0007669"/>
    <property type="project" value="TreeGrafter"/>
</dbReference>
<comment type="cofactor">
    <cofactor evidence="1">
        <name>Mg(2+)</name>
        <dbReference type="ChEBI" id="CHEBI:18420"/>
    </cofactor>
</comment>
<dbReference type="SUPFAM" id="SSF48576">
    <property type="entry name" value="Terpenoid synthases"/>
    <property type="match status" value="1"/>
</dbReference>
<dbReference type="GO" id="GO:0046872">
    <property type="term" value="F:metal ion binding"/>
    <property type="evidence" value="ECO:0007669"/>
    <property type="project" value="UniProtKB-KW"/>
</dbReference>
<dbReference type="SFLD" id="SFLDS00005">
    <property type="entry name" value="Isoprenoid_Synthase_Type_I"/>
    <property type="match status" value="1"/>
</dbReference>
<evidence type="ECO:0000256" key="5">
    <source>
        <dbReference type="RuleBase" id="RU004466"/>
    </source>
</evidence>
<evidence type="ECO:0000256" key="4">
    <source>
        <dbReference type="ARBA" id="ARBA00022842"/>
    </source>
</evidence>
<dbReference type="InterPro" id="IPR033749">
    <property type="entry name" value="Polyprenyl_synt_CS"/>
</dbReference>
<comment type="similarity">
    <text evidence="5">Belongs to the FPP/GGPP synthase family.</text>
</comment>
<keyword evidence="4" id="KW-0460">Magnesium</keyword>
<dbReference type="GO" id="GO:0043386">
    <property type="term" value="P:mycotoxin biosynthetic process"/>
    <property type="evidence" value="ECO:0007669"/>
    <property type="project" value="UniProtKB-ARBA"/>
</dbReference>
<evidence type="ECO:0000313" key="6">
    <source>
        <dbReference type="EMBL" id="KIA75838.1"/>
    </source>
</evidence>
<dbReference type="Gene3D" id="1.10.600.10">
    <property type="entry name" value="Farnesyl Diphosphate Synthase"/>
    <property type="match status" value="1"/>
</dbReference>
<dbReference type="Proteomes" id="UP000053475">
    <property type="component" value="Unassembled WGS sequence"/>
</dbReference>
<accession>A0A0C1E6S8</accession>
<dbReference type="AlphaFoldDB" id="A0A0C1E6S8"/>
<dbReference type="PANTHER" id="PTHR11525">
    <property type="entry name" value="FARNESYL-PYROPHOSPHATE SYNTHETASE"/>
    <property type="match status" value="1"/>
</dbReference>
<comment type="caution">
    <text evidence="6">The sequence shown here is derived from an EMBL/GenBank/DDBJ whole genome shotgun (WGS) entry which is preliminary data.</text>
</comment>
<keyword evidence="7" id="KW-1185">Reference proteome</keyword>
<dbReference type="SFLD" id="SFLDG01017">
    <property type="entry name" value="Polyprenyl_Transferase_Like"/>
    <property type="match status" value="1"/>
</dbReference>
<dbReference type="InterPro" id="IPR039702">
    <property type="entry name" value="FPS1-like"/>
</dbReference>
<dbReference type="Pfam" id="PF00348">
    <property type="entry name" value="polyprenyl_synt"/>
    <property type="match status" value="1"/>
</dbReference>
<evidence type="ECO:0000256" key="2">
    <source>
        <dbReference type="ARBA" id="ARBA00022679"/>
    </source>
</evidence>
<sequence>MAPAPLIMFEEIFPTLADDIKQQCIEQYGLPVRVWQWFEKSLTHNTLGGKCNRGLSVIDTARHLQGRDLTPDEYFHTAALGWMIELLQAMMLVLDDIMDAASTRRGRPCWYLVPDVGMIAVNDAPMLESAIYLLLKKHFRDHPAYASFTNLRLHSFLCLLLVLGQTYDMLVAPQDSASVNFAAFNEATYSQIVAQKTAYYSFHLPVALAMLYCGYASPRNLEQAERILVAMGTYFQVQDDYLDNFANPAVLGKVGTDIVDGKCSWLAVQTLERCNPEQRLVLEENYGRKGDGYEARIKALYDELKLEEVYIQYEDAKVAEIRQMIDEVDESEGLKRSVFTEFLSKIYKRNR</sequence>
<gene>
    <name evidence="6" type="primary">vrtD</name>
    <name evidence="6" type="ORF">HK57_00365</name>
</gene>
<evidence type="ECO:0000313" key="7">
    <source>
        <dbReference type="Proteomes" id="UP000053475"/>
    </source>
</evidence>
<organism evidence="6 7">
    <name type="scientific">Aspergillus ustus</name>
    <dbReference type="NCBI Taxonomy" id="40382"/>
    <lineage>
        <taxon>Eukaryota</taxon>
        <taxon>Fungi</taxon>
        <taxon>Dikarya</taxon>
        <taxon>Ascomycota</taxon>
        <taxon>Pezizomycotina</taxon>
        <taxon>Eurotiomycetes</taxon>
        <taxon>Eurotiomycetidae</taxon>
        <taxon>Eurotiales</taxon>
        <taxon>Aspergillaceae</taxon>
        <taxon>Aspergillus</taxon>
        <taxon>Aspergillus subgen. Nidulantes</taxon>
    </lineage>
</organism>
<keyword evidence="3" id="KW-0479">Metal-binding</keyword>
<dbReference type="PROSITE" id="PS00444">
    <property type="entry name" value="POLYPRENYL_SYNTHASE_2"/>
    <property type="match status" value="1"/>
</dbReference>
<proteinExistence type="inferred from homology"/>
<dbReference type="EMBL" id="JOMC01000033">
    <property type="protein sequence ID" value="KIA75838.1"/>
    <property type="molecule type" value="Genomic_DNA"/>
</dbReference>
<dbReference type="GO" id="GO:0004337">
    <property type="term" value="F:(2E,6E)-farnesyl diphosphate synthase activity"/>
    <property type="evidence" value="ECO:0007669"/>
    <property type="project" value="TreeGrafter"/>
</dbReference>
<reference evidence="6 7" key="1">
    <citation type="submission" date="2014-11" db="EMBL/GenBank/DDBJ databases">
        <title>Genomics derived discovery of secondary metabolites biosynthetic gene clusters in Aspergillus ustus.</title>
        <authorList>
            <person name="Pi B."/>
            <person name="Dai F."/>
            <person name="Song X."/>
            <person name="Zhu C."/>
            <person name="Li H."/>
            <person name="Yu D."/>
        </authorList>
    </citation>
    <scope>NUCLEOTIDE SEQUENCE [LARGE SCALE GENOMIC DNA]</scope>
    <source>
        <strain evidence="6 7">3.3904</strain>
    </source>
</reference>
<evidence type="ECO:0000256" key="3">
    <source>
        <dbReference type="ARBA" id="ARBA00022723"/>
    </source>
</evidence>
<evidence type="ECO:0000256" key="1">
    <source>
        <dbReference type="ARBA" id="ARBA00001946"/>
    </source>
</evidence>
<dbReference type="InterPro" id="IPR008949">
    <property type="entry name" value="Isoprenoid_synthase_dom_sf"/>
</dbReference>
<dbReference type="GO" id="GO:0005737">
    <property type="term" value="C:cytoplasm"/>
    <property type="evidence" value="ECO:0007669"/>
    <property type="project" value="TreeGrafter"/>
</dbReference>
<name>A0A0C1E6S8_ASPUT</name>
<dbReference type="GO" id="GO:0046165">
    <property type="term" value="P:alcohol biosynthetic process"/>
    <property type="evidence" value="ECO:0007669"/>
    <property type="project" value="UniProtKB-ARBA"/>
</dbReference>